<gene>
    <name evidence="3" type="ORF">ACF05T_20780</name>
</gene>
<dbReference type="InterPro" id="IPR011251">
    <property type="entry name" value="Luciferase-like_dom"/>
</dbReference>
<dbReference type="Pfam" id="PF00296">
    <property type="entry name" value="Bac_luciferase"/>
    <property type="match status" value="1"/>
</dbReference>
<evidence type="ECO:0000313" key="3">
    <source>
        <dbReference type="EMBL" id="MFF8278516.1"/>
    </source>
</evidence>
<reference evidence="3 4" key="1">
    <citation type="submission" date="2024-10" db="EMBL/GenBank/DDBJ databases">
        <title>The Natural Products Discovery Center: Release of the First 8490 Sequenced Strains for Exploring Actinobacteria Biosynthetic Diversity.</title>
        <authorList>
            <person name="Kalkreuter E."/>
            <person name="Kautsar S.A."/>
            <person name="Yang D."/>
            <person name="Bader C.D."/>
            <person name="Teijaro C.N."/>
            <person name="Fluegel L."/>
            <person name="Davis C.M."/>
            <person name="Simpson J.R."/>
            <person name="Lauterbach L."/>
            <person name="Steele A.D."/>
            <person name="Gui C."/>
            <person name="Meng S."/>
            <person name="Li G."/>
            <person name="Viehrig K."/>
            <person name="Ye F."/>
            <person name="Su P."/>
            <person name="Kiefer A.F."/>
            <person name="Nichols A."/>
            <person name="Cepeda A.J."/>
            <person name="Yan W."/>
            <person name="Fan B."/>
            <person name="Jiang Y."/>
            <person name="Adhikari A."/>
            <person name="Zheng C.-J."/>
            <person name="Schuster L."/>
            <person name="Cowan T.M."/>
            <person name="Smanski M.J."/>
            <person name="Chevrette M.G."/>
            <person name="De Carvalho L.P.S."/>
            <person name="Shen B."/>
        </authorList>
    </citation>
    <scope>NUCLEOTIDE SEQUENCE [LARGE SCALE GENOMIC DNA]</scope>
    <source>
        <strain evidence="3 4">NPDC015755</strain>
    </source>
</reference>
<keyword evidence="4" id="KW-1185">Reference proteome</keyword>
<protein>
    <submittedName>
        <fullName evidence="3">LLM class flavin-dependent oxidoreductase</fullName>
    </submittedName>
</protein>
<organism evidence="3 4">
    <name type="scientific">Streptomyces lateritius</name>
    <dbReference type="NCBI Taxonomy" id="67313"/>
    <lineage>
        <taxon>Bacteria</taxon>
        <taxon>Bacillati</taxon>
        <taxon>Actinomycetota</taxon>
        <taxon>Actinomycetes</taxon>
        <taxon>Kitasatosporales</taxon>
        <taxon>Streptomycetaceae</taxon>
        <taxon>Streptomyces</taxon>
    </lineage>
</organism>
<keyword evidence="1" id="KW-0560">Oxidoreductase</keyword>
<accession>A0ABW6YG99</accession>
<dbReference type="InterPro" id="IPR050564">
    <property type="entry name" value="F420-G6PD/mer"/>
</dbReference>
<dbReference type="CDD" id="cd01097">
    <property type="entry name" value="Tetrahydromethanopterin_reductase"/>
    <property type="match status" value="1"/>
</dbReference>
<evidence type="ECO:0000256" key="1">
    <source>
        <dbReference type="ARBA" id="ARBA00023002"/>
    </source>
</evidence>
<dbReference type="EMBL" id="JBIBSM010000010">
    <property type="protein sequence ID" value="MFF8278516.1"/>
    <property type="molecule type" value="Genomic_DNA"/>
</dbReference>
<dbReference type="PANTHER" id="PTHR43244">
    <property type="match status" value="1"/>
</dbReference>
<comment type="caution">
    <text evidence="3">The sequence shown here is derived from an EMBL/GenBank/DDBJ whole genome shotgun (WGS) entry which is preliminary data.</text>
</comment>
<dbReference type="PANTHER" id="PTHR43244:SF1">
    <property type="entry name" value="5,10-METHYLENETETRAHYDROMETHANOPTERIN REDUCTASE"/>
    <property type="match status" value="1"/>
</dbReference>
<name>A0ABW6YG99_9ACTN</name>
<sequence length="305" mass="32144">MSADRTSSRRRTGVMFDRDRRPEELATFAKAVEACGADDLWVVEDLAWAGSIASAALALAATERVRVGIGIAPAPLRNPALLAMELATLARVFPGRLIAGIGHGAPPWMAQVGAETPHKLALLEETIEAVRDLLHGRTTHVDGRVVRIDGVRLVHPPVETPPVVAGVVRPRSLELSGRAADGTVVAEGHGPRAVTAALEHIGKGRAAATEPRPHELVVLTHLCVGDDATRVAAATAPIVEEYANWLQVPPGEVFLAAGSAGTAADRVRGLWDAGADTVVLRPVGDRPVEQVREVLAYLEDSGRNG</sequence>
<dbReference type="RefSeq" id="WP_391935636.1">
    <property type="nucleotide sequence ID" value="NZ_JBIBSM010000010.1"/>
</dbReference>
<dbReference type="Gene3D" id="3.20.20.30">
    <property type="entry name" value="Luciferase-like domain"/>
    <property type="match status" value="1"/>
</dbReference>
<proteinExistence type="predicted"/>
<dbReference type="InterPro" id="IPR036661">
    <property type="entry name" value="Luciferase-like_sf"/>
</dbReference>
<feature type="domain" description="Luciferase-like" evidence="2">
    <location>
        <begin position="20"/>
        <end position="276"/>
    </location>
</feature>
<dbReference type="SUPFAM" id="SSF51679">
    <property type="entry name" value="Bacterial luciferase-like"/>
    <property type="match status" value="1"/>
</dbReference>
<dbReference type="Proteomes" id="UP001603013">
    <property type="component" value="Unassembled WGS sequence"/>
</dbReference>
<evidence type="ECO:0000313" key="4">
    <source>
        <dbReference type="Proteomes" id="UP001603013"/>
    </source>
</evidence>
<evidence type="ECO:0000259" key="2">
    <source>
        <dbReference type="Pfam" id="PF00296"/>
    </source>
</evidence>